<name>A0A1F8CLH3_9BACT</name>
<protein>
    <submittedName>
        <fullName evidence="1">Uncharacterized protein</fullName>
    </submittedName>
</protein>
<sequence length="84" mass="10210">MKTSKIRHATENFVWRVFDELEKKIDKLDQKLDSKFDKVMEQLVDIAGQFKKFDEERVIMADRQRNHEDRIEKLEHTVFKTSQI</sequence>
<evidence type="ECO:0000313" key="2">
    <source>
        <dbReference type="Proteomes" id="UP000177855"/>
    </source>
</evidence>
<dbReference type="EMBL" id="MGHS01000023">
    <property type="protein sequence ID" value="OGM76588.1"/>
    <property type="molecule type" value="Genomic_DNA"/>
</dbReference>
<dbReference type="AlphaFoldDB" id="A0A1F8CLH3"/>
<proteinExistence type="predicted"/>
<accession>A0A1F8CLH3</accession>
<organism evidence="1 2">
    <name type="scientific">Candidatus Woesebacteria bacterium RIFOXYA1_FULL_40_18</name>
    <dbReference type="NCBI Taxonomy" id="1802532"/>
    <lineage>
        <taxon>Bacteria</taxon>
        <taxon>Candidatus Woeseibacteriota</taxon>
    </lineage>
</organism>
<dbReference type="Proteomes" id="UP000177855">
    <property type="component" value="Unassembled WGS sequence"/>
</dbReference>
<reference evidence="1 2" key="1">
    <citation type="journal article" date="2016" name="Nat. Commun.">
        <title>Thousands of microbial genomes shed light on interconnected biogeochemical processes in an aquifer system.</title>
        <authorList>
            <person name="Anantharaman K."/>
            <person name="Brown C.T."/>
            <person name="Hug L.A."/>
            <person name="Sharon I."/>
            <person name="Castelle C.J."/>
            <person name="Probst A.J."/>
            <person name="Thomas B.C."/>
            <person name="Singh A."/>
            <person name="Wilkins M.J."/>
            <person name="Karaoz U."/>
            <person name="Brodie E.L."/>
            <person name="Williams K.H."/>
            <person name="Hubbard S.S."/>
            <person name="Banfield J.F."/>
        </authorList>
    </citation>
    <scope>NUCLEOTIDE SEQUENCE [LARGE SCALE GENOMIC DNA]</scope>
</reference>
<comment type="caution">
    <text evidence="1">The sequence shown here is derived from an EMBL/GenBank/DDBJ whole genome shotgun (WGS) entry which is preliminary data.</text>
</comment>
<gene>
    <name evidence="1" type="ORF">A2210_01800</name>
</gene>
<evidence type="ECO:0000313" key="1">
    <source>
        <dbReference type="EMBL" id="OGM76588.1"/>
    </source>
</evidence>